<dbReference type="GO" id="GO:0008962">
    <property type="term" value="F:phosphatidylglycerophosphatase activity"/>
    <property type="evidence" value="ECO:0007669"/>
    <property type="project" value="TreeGrafter"/>
</dbReference>
<name>A0A1I7TA50_9PELO</name>
<dbReference type="GO" id="GO:0004721">
    <property type="term" value="F:phosphoprotein phosphatase activity"/>
    <property type="evidence" value="ECO:0007669"/>
    <property type="project" value="InterPro"/>
</dbReference>
<organism evidence="2 3">
    <name type="scientific">Caenorhabditis tropicalis</name>
    <dbReference type="NCBI Taxonomy" id="1561998"/>
    <lineage>
        <taxon>Eukaryota</taxon>
        <taxon>Metazoa</taxon>
        <taxon>Ecdysozoa</taxon>
        <taxon>Nematoda</taxon>
        <taxon>Chromadorea</taxon>
        <taxon>Rhabditida</taxon>
        <taxon>Rhabditina</taxon>
        <taxon>Rhabditomorpha</taxon>
        <taxon>Rhabditoidea</taxon>
        <taxon>Rhabditidae</taxon>
        <taxon>Peloderinae</taxon>
        <taxon>Caenorhabditis</taxon>
    </lineage>
</organism>
<dbReference type="WBParaSite" id="Csp11.Scaffold562.g3919.t2">
    <property type="protein sequence ID" value="Csp11.Scaffold562.g3919.t2"/>
    <property type="gene ID" value="Csp11.Scaffold562.g3919"/>
</dbReference>
<reference evidence="3" key="1">
    <citation type="submission" date="2016-11" db="UniProtKB">
        <authorList>
            <consortium name="WormBaseParasite"/>
        </authorList>
    </citation>
    <scope>IDENTIFICATION</scope>
</reference>
<dbReference type="InterPro" id="IPR000340">
    <property type="entry name" value="Dual-sp_phosphatase_cat-dom"/>
</dbReference>
<evidence type="ECO:0000313" key="2">
    <source>
        <dbReference type="Proteomes" id="UP000095282"/>
    </source>
</evidence>
<dbReference type="PANTHER" id="PTHR46712:SF1">
    <property type="entry name" value="PHOSPHATIDYLGLYCEROPHOSPHATASE AND PROTEIN-TYROSINE PHOSPHATASE 1"/>
    <property type="match status" value="1"/>
</dbReference>
<dbReference type="AlphaFoldDB" id="A0A1I7TA50"/>
<dbReference type="Gene3D" id="3.90.190.10">
    <property type="entry name" value="Protein tyrosine phosphatase superfamily"/>
    <property type="match status" value="1"/>
</dbReference>
<dbReference type="GO" id="GO:0004439">
    <property type="term" value="F:phosphatidylinositol-4,5-bisphosphate 5-phosphatase activity"/>
    <property type="evidence" value="ECO:0007669"/>
    <property type="project" value="TreeGrafter"/>
</dbReference>
<protein>
    <submittedName>
        <fullName evidence="3">DSPc domain-containing protein</fullName>
    </submittedName>
</protein>
<evidence type="ECO:0000259" key="1">
    <source>
        <dbReference type="Pfam" id="PF00782"/>
    </source>
</evidence>
<keyword evidence="2" id="KW-1185">Reference proteome</keyword>
<dbReference type="SUPFAM" id="SSF52799">
    <property type="entry name" value="(Phosphotyrosine protein) phosphatases II"/>
    <property type="match status" value="1"/>
</dbReference>
<dbReference type="InterPro" id="IPR042165">
    <property type="entry name" value="PTPMT1"/>
</dbReference>
<evidence type="ECO:0000313" key="3">
    <source>
        <dbReference type="WBParaSite" id="Csp11.Scaffold562.g3919.t2"/>
    </source>
</evidence>
<dbReference type="Pfam" id="PF00782">
    <property type="entry name" value="DSPc"/>
    <property type="match status" value="1"/>
</dbReference>
<accession>A0A1I7TA50</accession>
<dbReference type="PANTHER" id="PTHR46712">
    <property type="entry name" value="PHOSPHATIDYLGLYCEROPHOSPHATASE AND PROTEIN-TYROSINE PHOSPHATASE 1"/>
    <property type="match status" value="1"/>
</dbReference>
<dbReference type="InterPro" id="IPR029021">
    <property type="entry name" value="Prot-tyrosine_phosphatase-like"/>
</dbReference>
<feature type="domain" description="Dual specificity phosphatase catalytic" evidence="1">
    <location>
        <begin position="82"/>
        <end position="141"/>
    </location>
</feature>
<proteinExistence type="predicted"/>
<dbReference type="Proteomes" id="UP000095282">
    <property type="component" value="Unplaced"/>
</dbReference>
<sequence>MLTSLVFYPSLGYNLFRNYVQPSRWPWYNRVDDTLILGAMPFQSMRDELITKENVGGVVCCTEEYELKVIDRKRSGLKIPYLQAAMNAMREEDWRKAGVEWMAVPMKDFTGTAPRAEINEAVEFIENVASKGKTVYVHCKATCATEANGTIAPATQQPINSTVIVANVTALPVTGSTEEGGEDEKPITETIRTYIEDSVKSVKHAISKIGKFVGEFFDDSAANSTAHANVSTTVVPTTVLSTTVVHLNATTVLPEDN</sequence>